<dbReference type="SUPFAM" id="SSF49354">
    <property type="entry name" value="PapD-like"/>
    <property type="match status" value="1"/>
</dbReference>
<dbReference type="GO" id="GO:0030288">
    <property type="term" value="C:outer membrane-bounded periplasmic space"/>
    <property type="evidence" value="ECO:0007669"/>
    <property type="project" value="InterPro"/>
</dbReference>
<keyword evidence="4" id="KW-0732">Signal</keyword>
<dbReference type="InterPro" id="IPR018046">
    <property type="entry name" value="Pili_assmbl_chaperone_CS"/>
</dbReference>
<proteinExistence type="inferred from homology"/>
<keyword evidence="11" id="KW-0614">Plasmid</keyword>
<comment type="subcellular location">
    <subcellularLocation>
        <location evidence="1 8">Periplasm</location>
    </subcellularLocation>
</comment>
<dbReference type="PANTHER" id="PTHR30251">
    <property type="entry name" value="PILUS ASSEMBLY CHAPERONE"/>
    <property type="match status" value="1"/>
</dbReference>
<reference evidence="11" key="2">
    <citation type="submission" date="2015-07" db="EMBL/GenBank/DDBJ databases">
        <authorList>
            <person name="Welte C."/>
            <person name="de Graaf R."/>
            <person name="van den Bosch T.J.M."/>
            <person name="Op den Camp H."/>
            <person name="van Dam N."/>
            <person name="Jetten M."/>
        </authorList>
    </citation>
    <scope>NUCLEOTIDE SEQUENCE</scope>
    <source>
        <plasmid evidence="11">Drgb3</plasmid>
    </source>
</reference>
<feature type="domain" description="Pili assembly chaperone C-terminal" evidence="10">
    <location>
        <begin position="170"/>
        <end position="226"/>
    </location>
</feature>
<evidence type="ECO:0000256" key="7">
    <source>
        <dbReference type="ARBA" id="ARBA00023319"/>
    </source>
</evidence>
<geneLocation type="plasmid" evidence="11">
    <name>Drgb3</name>
</geneLocation>
<dbReference type="PRINTS" id="PR00969">
    <property type="entry name" value="CHAPERONPILI"/>
</dbReference>
<evidence type="ECO:0000256" key="5">
    <source>
        <dbReference type="ARBA" id="ARBA00022764"/>
    </source>
</evidence>
<dbReference type="PROSITE" id="PS00635">
    <property type="entry name" value="PILI_CHAPERONE"/>
    <property type="match status" value="1"/>
</dbReference>
<comment type="similarity">
    <text evidence="2 8">Belongs to the periplasmic pilus chaperone family.</text>
</comment>
<evidence type="ECO:0000256" key="8">
    <source>
        <dbReference type="RuleBase" id="RU003918"/>
    </source>
</evidence>
<dbReference type="InterPro" id="IPR016148">
    <property type="entry name" value="Pili_assmbl_chaperone_C"/>
</dbReference>
<evidence type="ECO:0000259" key="10">
    <source>
        <dbReference type="Pfam" id="PF02753"/>
    </source>
</evidence>
<protein>
    <submittedName>
        <fullName evidence="11">Chaperone protein EcpD</fullName>
    </submittedName>
</protein>
<dbReference type="Gene3D" id="2.60.40.10">
    <property type="entry name" value="Immunoglobulins"/>
    <property type="match status" value="2"/>
</dbReference>
<keyword evidence="5" id="KW-0574">Periplasm</keyword>
<evidence type="ECO:0000256" key="1">
    <source>
        <dbReference type="ARBA" id="ARBA00004418"/>
    </source>
</evidence>
<dbReference type="Pfam" id="PF02753">
    <property type="entry name" value="PapD_C"/>
    <property type="match status" value="1"/>
</dbReference>
<name>A0A0N7FVZ6_PECCA</name>
<dbReference type="InterPro" id="IPR036316">
    <property type="entry name" value="Pili_assmbl_chap_C_dom_sf"/>
</dbReference>
<keyword evidence="3" id="KW-1029">Fimbrium biogenesis</keyword>
<feature type="domain" description="Pili assembly chaperone N-terminal" evidence="9">
    <location>
        <begin position="27"/>
        <end position="146"/>
    </location>
</feature>
<evidence type="ECO:0000256" key="4">
    <source>
        <dbReference type="ARBA" id="ARBA00022729"/>
    </source>
</evidence>
<dbReference type="AlphaFoldDB" id="A0A0N7FVZ6"/>
<dbReference type="SUPFAM" id="SSF49584">
    <property type="entry name" value="Periplasmic chaperone C-domain"/>
    <property type="match status" value="1"/>
</dbReference>
<evidence type="ECO:0000259" key="9">
    <source>
        <dbReference type="Pfam" id="PF00345"/>
    </source>
</evidence>
<sequence>MFRGKLYRLFMVVMLTVFSVSTAIADIVITGTRFVYPEKEREITIKIDNVGDKPSLVQVWIDAGDPDSTPEKAKVPFTITPPINRIGGGKSQTLRMIYTGGTLPDNKESLFWLNVLEIPATNKDEQNQLRMAVRSRIKIFYRPQGLAGSANQAGKSIIWKKVNGAIEGYNPTPYFVSLANITEDKERKVAVSNGGMIAPGEKSVFPMKKSLSTIYPSYINDEGAIVSFPQHVEN</sequence>
<dbReference type="InterPro" id="IPR008962">
    <property type="entry name" value="PapD-like_sf"/>
</dbReference>
<evidence type="ECO:0000256" key="2">
    <source>
        <dbReference type="ARBA" id="ARBA00007399"/>
    </source>
</evidence>
<keyword evidence="7" id="KW-0393">Immunoglobulin domain</keyword>
<organism evidence="11">
    <name type="scientific">Pectobacterium carotovorum</name>
    <name type="common">Erwinia carotovora</name>
    <dbReference type="NCBI Taxonomy" id="554"/>
    <lineage>
        <taxon>Bacteria</taxon>
        <taxon>Pseudomonadati</taxon>
        <taxon>Pseudomonadota</taxon>
        <taxon>Gammaproteobacteria</taxon>
        <taxon>Enterobacterales</taxon>
        <taxon>Pectobacteriaceae</taxon>
        <taxon>Pectobacterium</taxon>
    </lineage>
</organism>
<dbReference type="PANTHER" id="PTHR30251:SF2">
    <property type="entry name" value="FIMBRIAL CHAPERONE YADV-RELATED"/>
    <property type="match status" value="1"/>
</dbReference>
<reference evidence="11" key="1">
    <citation type="journal article" date="2015" name="Environ. Microbiol.">
        <title>Plasmids from the gut microbiome of cabbage root fly larvae encode SaxA that catalyses the conversion of the plant toxin 2-phenylethyl isothiocyanate.</title>
        <authorList>
            <person name="Welte C.U."/>
            <person name="de Graaf R.M."/>
            <person name="van den Bosch T.J."/>
            <person name="Op den Camp H.J."/>
            <person name="van Dam N.M."/>
            <person name="Jetten M.S."/>
        </authorList>
    </citation>
    <scope>NUCLEOTIDE SEQUENCE</scope>
    <source>
        <plasmid evidence="11">Drgb3</plasmid>
    </source>
</reference>
<dbReference type="Pfam" id="PF00345">
    <property type="entry name" value="PapD_N"/>
    <property type="match status" value="1"/>
</dbReference>
<dbReference type="EMBL" id="KT351734">
    <property type="protein sequence ID" value="ALG88543.1"/>
    <property type="molecule type" value="Genomic_DNA"/>
</dbReference>
<accession>A0A0N7FVZ6</accession>
<evidence type="ECO:0000313" key="11">
    <source>
        <dbReference type="EMBL" id="ALG88543.1"/>
    </source>
</evidence>
<dbReference type="InterPro" id="IPR001829">
    <property type="entry name" value="Pili_assmbl_chaperone_bac"/>
</dbReference>
<evidence type="ECO:0000256" key="3">
    <source>
        <dbReference type="ARBA" id="ARBA00022558"/>
    </source>
</evidence>
<keyword evidence="6 8" id="KW-0143">Chaperone</keyword>
<evidence type="ECO:0000256" key="6">
    <source>
        <dbReference type="ARBA" id="ARBA00023186"/>
    </source>
</evidence>
<dbReference type="InterPro" id="IPR013783">
    <property type="entry name" value="Ig-like_fold"/>
</dbReference>
<dbReference type="GO" id="GO:0071555">
    <property type="term" value="P:cell wall organization"/>
    <property type="evidence" value="ECO:0007669"/>
    <property type="project" value="InterPro"/>
</dbReference>
<dbReference type="InterPro" id="IPR050643">
    <property type="entry name" value="Periplasmic_pilus_chap"/>
</dbReference>
<dbReference type="InterPro" id="IPR016147">
    <property type="entry name" value="Pili_assmbl_chaperone_N"/>
</dbReference>